<protein>
    <submittedName>
        <fullName evidence="6">Uncharacterized protein</fullName>
    </submittedName>
</protein>
<proteinExistence type="predicted"/>
<dbReference type="InterPro" id="IPR056031">
    <property type="entry name" value="DUF7612"/>
</dbReference>
<evidence type="ECO:0000313" key="7">
    <source>
        <dbReference type="Proteomes" id="UP001610563"/>
    </source>
</evidence>
<accession>A0ABR4FRP6</accession>
<evidence type="ECO:0000256" key="1">
    <source>
        <dbReference type="SAM" id="MobiDB-lite"/>
    </source>
</evidence>
<dbReference type="Pfam" id="PF24588">
    <property type="entry name" value="DUF7613"/>
    <property type="match status" value="1"/>
</dbReference>
<feature type="domain" description="DUF7611" evidence="2">
    <location>
        <begin position="250"/>
        <end position="373"/>
    </location>
</feature>
<gene>
    <name evidence="6" type="ORF">BJX66DRAFT_347173</name>
</gene>
<evidence type="ECO:0000259" key="3">
    <source>
        <dbReference type="Pfam" id="PF24587"/>
    </source>
</evidence>
<evidence type="ECO:0000313" key="6">
    <source>
        <dbReference type="EMBL" id="KAL2785915.1"/>
    </source>
</evidence>
<feature type="domain" description="DUF7612" evidence="3">
    <location>
        <begin position="387"/>
        <end position="513"/>
    </location>
</feature>
<evidence type="ECO:0000259" key="2">
    <source>
        <dbReference type="Pfam" id="PF24586"/>
    </source>
</evidence>
<reference evidence="6 7" key="1">
    <citation type="submission" date="2024-07" db="EMBL/GenBank/DDBJ databases">
        <title>Section-level genome sequencing and comparative genomics of Aspergillus sections Usti and Cavernicolus.</title>
        <authorList>
            <consortium name="Lawrence Berkeley National Laboratory"/>
            <person name="Nybo J.L."/>
            <person name="Vesth T.C."/>
            <person name="Theobald S."/>
            <person name="Frisvad J.C."/>
            <person name="Larsen T.O."/>
            <person name="Kjaerboelling I."/>
            <person name="Rothschild-Mancinelli K."/>
            <person name="Lyhne E.K."/>
            <person name="Kogle M.E."/>
            <person name="Barry K."/>
            <person name="Clum A."/>
            <person name="Na H."/>
            <person name="Ledsgaard L."/>
            <person name="Lin J."/>
            <person name="Lipzen A."/>
            <person name="Kuo A."/>
            <person name="Riley R."/>
            <person name="Mondo S."/>
            <person name="Labutti K."/>
            <person name="Haridas S."/>
            <person name="Pangalinan J."/>
            <person name="Salamov A.A."/>
            <person name="Simmons B.A."/>
            <person name="Magnuson J.K."/>
            <person name="Chen J."/>
            <person name="Drula E."/>
            <person name="Henrissat B."/>
            <person name="Wiebenga A."/>
            <person name="Lubbers R.J."/>
            <person name="Gomes A.C."/>
            <person name="Makela M.R."/>
            <person name="Stajich J."/>
            <person name="Grigoriev I.V."/>
            <person name="Mortensen U.H."/>
            <person name="De Vries R.P."/>
            <person name="Baker S.E."/>
            <person name="Andersen M.R."/>
        </authorList>
    </citation>
    <scope>NUCLEOTIDE SEQUENCE [LARGE SCALE GENOMIC DNA]</scope>
    <source>
        <strain evidence="6 7">CBS 209.92</strain>
    </source>
</reference>
<dbReference type="EMBL" id="JBFTWV010000130">
    <property type="protein sequence ID" value="KAL2785915.1"/>
    <property type="molecule type" value="Genomic_DNA"/>
</dbReference>
<keyword evidence="7" id="KW-1185">Reference proteome</keyword>
<dbReference type="Pfam" id="PF24586">
    <property type="entry name" value="DUF7611"/>
    <property type="match status" value="1"/>
</dbReference>
<dbReference type="Pfam" id="PF24587">
    <property type="entry name" value="DUF7612"/>
    <property type="match status" value="1"/>
</dbReference>
<sequence>MDRKPLNPPPIDLMDMDYPENSELTPIVDVEAQLRALLTLGGSGDDSESIHPPDDYFSAGHEQSRASVGSNYCSLSALLTRSWDEQFKTILTERLSILFDQYAQAARPAEEVPLQDWLRAAIWWAVQGKALLEAQQHVTETEGDRHEDQKSTRMEVLQGLVNLAKAWWICHHTLTQDMFKIRMAACRMKETPDSALFDQYRAVLSYLHGYERRMAAALCTETDTSATIDLDRRLWISYPTLGVYNGAILDNSQRQAWEFPAMAFGDTGDLFCYRSVVVEATLIHPDDPSLPASTFECMFSIMRGSESWQTIGVLASQVQLVHITIQSERAHGLVWKDVEWDVARHSMVVRLHHSETLLRVKLSEDSFASIWRLAHDILAAETDLVAGEDERLLFDETVKSCQYVNHDKPVGFPAKPVVSCRVRLLKKLSTVTYGTGKRKVHRGLRIIVATPPHTRTQRRVTHDLPNSCPLAYSLLDAEDESPGLLLYLDEACSSFIYLEDPEARTLLHSLLLDCLPLRGESDPKTFLISSYAIDMQSHGSETQATKHLDSGESQASVIEEESERESRGTHYGKTILSEHLRVVIQNEWGSITDRLNIGPGELTIALPIHDNNTIHLHRPPQEDLSMSVAHDLVSKEHLAKIRCLLQSIQTKPSIRIVKFKTETELHSFQEAVTGFRVLYDGLATRFLITRRRKLLPLIKQWDTNLARIQLIQRGGRFQIIAFFHQFRHWKCLNFEITALDDTEKMEQKGECGVRIKDAKYALPLNESGSGEGELPSSLCLDELEFPTEHSDVAIMFGDVIGQLCRFL</sequence>
<feature type="domain" description="DUF7613" evidence="4">
    <location>
        <begin position="520"/>
        <end position="673"/>
    </location>
</feature>
<feature type="domain" description="DUF7614" evidence="5">
    <location>
        <begin position="679"/>
        <end position="797"/>
    </location>
</feature>
<comment type="caution">
    <text evidence="6">The sequence shown here is derived from an EMBL/GenBank/DDBJ whole genome shotgun (WGS) entry which is preliminary data.</text>
</comment>
<dbReference type="InterPro" id="IPR056033">
    <property type="entry name" value="DUF7614"/>
</dbReference>
<organism evidence="6 7">
    <name type="scientific">Aspergillus keveii</name>
    <dbReference type="NCBI Taxonomy" id="714993"/>
    <lineage>
        <taxon>Eukaryota</taxon>
        <taxon>Fungi</taxon>
        <taxon>Dikarya</taxon>
        <taxon>Ascomycota</taxon>
        <taxon>Pezizomycotina</taxon>
        <taxon>Eurotiomycetes</taxon>
        <taxon>Eurotiomycetidae</taxon>
        <taxon>Eurotiales</taxon>
        <taxon>Aspergillaceae</taxon>
        <taxon>Aspergillus</taxon>
        <taxon>Aspergillus subgen. Nidulantes</taxon>
    </lineage>
</organism>
<evidence type="ECO:0000259" key="5">
    <source>
        <dbReference type="Pfam" id="PF24589"/>
    </source>
</evidence>
<dbReference type="Proteomes" id="UP001610563">
    <property type="component" value="Unassembled WGS sequence"/>
</dbReference>
<evidence type="ECO:0000259" key="4">
    <source>
        <dbReference type="Pfam" id="PF24588"/>
    </source>
</evidence>
<dbReference type="InterPro" id="IPR056032">
    <property type="entry name" value="DUF7613"/>
</dbReference>
<feature type="region of interest" description="Disordered" evidence="1">
    <location>
        <begin position="538"/>
        <end position="569"/>
    </location>
</feature>
<name>A0ABR4FRP6_9EURO</name>
<dbReference type="InterPro" id="IPR056030">
    <property type="entry name" value="DUF7611"/>
</dbReference>
<dbReference type="Pfam" id="PF24589">
    <property type="entry name" value="DUF7614"/>
    <property type="match status" value="1"/>
</dbReference>